<dbReference type="OrthoDB" id="2012588at2759"/>
<protein>
    <submittedName>
        <fullName evidence="2">Uncharacterized protein</fullName>
    </submittedName>
</protein>
<organism evidence="2 3">
    <name type="scientific">Corchorus olitorius</name>
    <dbReference type="NCBI Taxonomy" id="93759"/>
    <lineage>
        <taxon>Eukaryota</taxon>
        <taxon>Viridiplantae</taxon>
        <taxon>Streptophyta</taxon>
        <taxon>Embryophyta</taxon>
        <taxon>Tracheophyta</taxon>
        <taxon>Spermatophyta</taxon>
        <taxon>Magnoliopsida</taxon>
        <taxon>eudicotyledons</taxon>
        <taxon>Gunneridae</taxon>
        <taxon>Pentapetalae</taxon>
        <taxon>rosids</taxon>
        <taxon>malvids</taxon>
        <taxon>Malvales</taxon>
        <taxon>Malvaceae</taxon>
        <taxon>Grewioideae</taxon>
        <taxon>Apeibeae</taxon>
        <taxon>Corchorus</taxon>
    </lineage>
</organism>
<dbReference type="PANTHER" id="PTHR36044">
    <property type="entry name" value="HEME BINDING PROTEIN"/>
    <property type="match status" value="1"/>
</dbReference>
<comment type="caution">
    <text evidence="2">The sequence shown here is derived from an EMBL/GenBank/DDBJ whole genome shotgun (WGS) entry which is preliminary data.</text>
</comment>
<accession>A0A1R3IHQ3</accession>
<proteinExistence type="predicted"/>
<evidence type="ECO:0000256" key="1">
    <source>
        <dbReference type="SAM" id="Phobius"/>
    </source>
</evidence>
<dbReference type="PANTHER" id="PTHR36044:SF1">
    <property type="entry name" value="HEME BINDING PROTEIN"/>
    <property type="match status" value="1"/>
</dbReference>
<dbReference type="Proteomes" id="UP000187203">
    <property type="component" value="Unassembled WGS sequence"/>
</dbReference>
<gene>
    <name evidence="2" type="ORF">COLO4_23213</name>
</gene>
<evidence type="ECO:0000313" key="2">
    <source>
        <dbReference type="EMBL" id="OMO82106.1"/>
    </source>
</evidence>
<dbReference type="STRING" id="93759.A0A1R3IHQ3"/>
<feature type="transmembrane region" description="Helical" evidence="1">
    <location>
        <begin position="76"/>
        <end position="97"/>
    </location>
</feature>
<keyword evidence="1" id="KW-0472">Membrane</keyword>
<keyword evidence="1" id="KW-0812">Transmembrane</keyword>
<evidence type="ECO:0000313" key="3">
    <source>
        <dbReference type="Proteomes" id="UP000187203"/>
    </source>
</evidence>
<dbReference type="AlphaFoldDB" id="A0A1R3IHQ3"/>
<name>A0A1R3IHQ3_9ROSI</name>
<keyword evidence="3" id="KW-1185">Reference proteome</keyword>
<keyword evidence="1" id="KW-1133">Transmembrane helix</keyword>
<reference evidence="3" key="1">
    <citation type="submission" date="2013-09" db="EMBL/GenBank/DDBJ databases">
        <title>Corchorus olitorius genome sequencing.</title>
        <authorList>
            <person name="Alam M."/>
            <person name="Haque M.S."/>
            <person name="Islam M.S."/>
            <person name="Emdad E.M."/>
            <person name="Islam M.M."/>
            <person name="Ahmed B."/>
            <person name="Halim A."/>
            <person name="Hossen Q.M.M."/>
            <person name="Hossain M.Z."/>
            <person name="Ahmed R."/>
            <person name="Khan M.M."/>
            <person name="Islam R."/>
            <person name="Rashid M.M."/>
            <person name="Khan S.A."/>
            <person name="Rahman M.S."/>
            <person name="Alam M."/>
            <person name="Yahiya A.S."/>
            <person name="Khan M.S."/>
            <person name="Azam M.S."/>
            <person name="Haque T."/>
            <person name="Lashkar M.Z.H."/>
            <person name="Akhand A.I."/>
            <person name="Morshed G."/>
            <person name="Roy S."/>
            <person name="Uddin K.S."/>
            <person name="Rabeya T."/>
            <person name="Hossain A.S."/>
            <person name="Chowdhury A."/>
            <person name="Snigdha A.R."/>
            <person name="Mortoza M.S."/>
            <person name="Matin S.A."/>
            <person name="Hoque S.M.E."/>
            <person name="Islam M.K."/>
            <person name="Roy D.K."/>
            <person name="Haider R."/>
            <person name="Moosa M.M."/>
            <person name="Elias S.M."/>
            <person name="Hasan A.M."/>
            <person name="Jahan S."/>
            <person name="Shafiuddin M."/>
            <person name="Mahmood N."/>
            <person name="Shommy N.S."/>
        </authorList>
    </citation>
    <scope>NUCLEOTIDE SEQUENCE [LARGE SCALE GENOMIC DNA]</scope>
    <source>
        <strain evidence="3">cv. O-4</strain>
    </source>
</reference>
<dbReference type="EMBL" id="AWUE01018173">
    <property type="protein sequence ID" value="OMO82106.1"/>
    <property type="molecule type" value="Genomic_DNA"/>
</dbReference>
<sequence>MTGKGHGGTVASQFIQDVQFTIGGSSKMSVAFWYPVGGNPWDGSGHYTINCDWVSLDIASGGSLLTKSAPSSSWDASSAFALLFSVAALCVAIFVAYQVSRPKSIPFTPMENL</sequence>